<protein>
    <submittedName>
        <fullName evidence="2">Uncharacterized protein</fullName>
    </submittedName>
</protein>
<name>A0A120G6S2_PSEFL</name>
<reference evidence="2 4" key="1">
    <citation type="submission" date="2015-05" db="EMBL/GenBank/DDBJ databases">
        <title>A genomic and transcriptomic approach to investigate the blue pigment phenotype in Pseudomonas fluorescens.</title>
        <authorList>
            <person name="Andreani N.A."/>
            <person name="Cardazzo B."/>
        </authorList>
    </citation>
    <scope>NUCLEOTIDE SEQUENCE [LARGE SCALE GENOMIC DNA]</scope>
    <source>
        <strain evidence="2 4">Ps_22</strain>
    </source>
</reference>
<evidence type="ECO:0000313" key="4">
    <source>
        <dbReference type="Proteomes" id="UP000061348"/>
    </source>
</evidence>
<sequence length="261" mass="29336">MPLNQQDQDDVGHQNKRHRTKKLYENVVIGNFLYGLGFAVRSCLDANTSIPSVVNLLQQTPADKELADVLLSFPGVVRLIEFKMKGASLKKERLRHRLLMAALTGENQVLVETSRSLHWYVEVGANDTDTPLVSRAVPYLDAFDEEHLALSAGSLERLVEQTAREAVRGLDPMMRERSQIYLRFLRNIQADDPVGAGGVLLVMGAGGAMHFVQLRDVCDLSMPHRQWLELEMSGPQLERSVPALERGMKRPKHRDGPEYGR</sequence>
<accession>A0A120G6S2</accession>
<evidence type="ECO:0000256" key="1">
    <source>
        <dbReference type="SAM" id="MobiDB-lite"/>
    </source>
</evidence>
<evidence type="ECO:0000313" key="3">
    <source>
        <dbReference type="EMBL" id="PRW90788.1"/>
    </source>
</evidence>
<gene>
    <name evidence="3" type="ORF">C7A10_17255</name>
    <name evidence="2" type="ORF">PFLmoz3_04111</name>
</gene>
<proteinExistence type="predicted"/>
<dbReference type="EMBL" id="PVUH01000011">
    <property type="protein sequence ID" value="PRW90788.1"/>
    <property type="molecule type" value="Genomic_DNA"/>
</dbReference>
<evidence type="ECO:0000313" key="5">
    <source>
        <dbReference type="Proteomes" id="UP000239731"/>
    </source>
</evidence>
<evidence type="ECO:0000313" key="2">
    <source>
        <dbReference type="EMBL" id="KWV86139.1"/>
    </source>
</evidence>
<dbReference type="Proteomes" id="UP000061348">
    <property type="component" value="Unassembled WGS sequence"/>
</dbReference>
<dbReference type="EMBL" id="LCYA01000103">
    <property type="protein sequence ID" value="KWV86139.1"/>
    <property type="molecule type" value="Genomic_DNA"/>
</dbReference>
<organism evidence="2 4">
    <name type="scientific">Pseudomonas fluorescens</name>
    <dbReference type="NCBI Taxonomy" id="294"/>
    <lineage>
        <taxon>Bacteria</taxon>
        <taxon>Pseudomonadati</taxon>
        <taxon>Pseudomonadota</taxon>
        <taxon>Gammaproteobacteria</taxon>
        <taxon>Pseudomonadales</taxon>
        <taxon>Pseudomonadaceae</taxon>
        <taxon>Pseudomonas</taxon>
    </lineage>
</organism>
<comment type="caution">
    <text evidence="2">The sequence shown here is derived from an EMBL/GenBank/DDBJ whole genome shotgun (WGS) entry which is preliminary data.</text>
</comment>
<dbReference type="PATRIC" id="fig|294.194.peg.4563"/>
<dbReference type="Proteomes" id="UP000239731">
    <property type="component" value="Unassembled WGS sequence"/>
</dbReference>
<feature type="region of interest" description="Disordered" evidence="1">
    <location>
        <begin position="239"/>
        <end position="261"/>
    </location>
</feature>
<dbReference type="AlphaFoldDB" id="A0A120G6S2"/>
<reference evidence="3 5" key="2">
    <citation type="submission" date="2018-03" db="EMBL/GenBank/DDBJ databases">
        <title>Blue discolouration in mozzarella cheese caused by Pseudomonas fluorescens.</title>
        <authorList>
            <person name="Chiesa F."/>
            <person name="Dalmasso A."/>
            <person name="Lomonaco S."/>
        </authorList>
    </citation>
    <scope>NUCLEOTIDE SEQUENCE [LARGE SCALE GENOMIC DNA]</scope>
    <source>
        <strain evidence="3 5">11293</strain>
    </source>
</reference>